<keyword evidence="6 7" id="KW-0539">Nucleus</keyword>
<dbReference type="AlphaFoldDB" id="A0A5J9VKD0"/>
<evidence type="ECO:0000259" key="8">
    <source>
        <dbReference type="Pfam" id="PF05645"/>
    </source>
</evidence>
<dbReference type="Gene3D" id="1.10.10.10">
    <property type="entry name" value="Winged helix-like DNA-binding domain superfamily/Winged helix DNA-binding domain"/>
    <property type="match status" value="3"/>
</dbReference>
<keyword evidence="5 7" id="KW-0804">Transcription</keyword>
<evidence type="ECO:0000313" key="11">
    <source>
        <dbReference type="Proteomes" id="UP000324897"/>
    </source>
</evidence>
<comment type="caution">
    <text evidence="10">The sequence shown here is derived from an EMBL/GenBank/DDBJ whole genome shotgun (WGS) entry which is preliminary data.</text>
</comment>
<keyword evidence="11" id="KW-1185">Reference proteome</keyword>
<proteinExistence type="inferred from homology"/>
<comment type="similarity">
    <text evidence="2 7">Belongs to the eukaryotic RPC3/POLR3C RNA polymerase subunit family.</text>
</comment>
<feature type="domain" description="RNA polymerase III Rpc82 C -terminal" evidence="8">
    <location>
        <begin position="155"/>
        <end position="335"/>
    </location>
</feature>
<dbReference type="GO" id="GO:0006351">
    <property type="term" value="P:DNA-templated transcription"/>
    <property type="evidence" value="ECO:0007669"/>
    <property type="project" value="InterPro"/>
</dbReference>
<name>A0A5J9VKD0_9POAL</name>
<protein>
    <recommendedName>
        <fullName evidence="3 7">DNA-directed RNA polymerase III subunit RPC3</fullName>
        <shortName evidence="7">RNA polymerase III subunit C3</shortName>
    </recommendedName>
</protein>
<dbReference type="Pfam" id="PF05645">
    <property type="entry name" value="RNA_pol_Rpc82"/>
    <property type="match status" value="1"/>
</dbReference>
<dbReference type="InterPro" id="IPR036388">
    <property type="entry name" value="WH-like_DNA-bd_sf"/>
</dbReference>
<keyword evidence="4 7" id="KW-0240">DNA-directed RNA polymerase</keyword>
<evidence type="ECO:0000256" key="3">
    <source>
        <dbReference type="ARBA" id="ARBA00016689"/>
    </source>
</evidence>
<dbReference type="FunFam" id="1.10.10.10:FF:000218">
    <property type="entry name" value="DNA-directed RNA polymerase III subunit RPC3"/>
    <property type="match status" value="1"/>
</dbReference>
<dbReference type="Pfam" id="PF08221">
    <property type="entry name" value="HTH_9"/>
    <property type="match status" value="1"/>
</dbReference>
<dbReference type="FunFam" id="1.10.10.10:FF:000515">
    <property type="entry name" value="DNA-directed RNA polymerase III subunit rpc3"/>
    <property type="match status" value="1"/>
</dbReference>
<dbReference type="InterPro" id="IPR008806">
    <property type="entry name" value="RNA_pol_III_Rpc82_C"/>
</dbReference>
<accession>A0A5J9VKD0</accession>
<comment type="subunit">
    <text evidence="7">Component of the RNA polymerase III (Pol III) complex consisting of 17 subunits.</text>
</comment>
<sequence>MVSQHGVLLAVSIISDHFGPIVSKVIRCLLRHGPLSLQEVARRVKLSSSQVKNALLVLIQHNCVQAFLTLRGKASHGSDDKTVTLYLAIFDNVLHRLRFSKFLSLIHDDIPESEVLIEGLLLNGRLTFDQLVERTISKSKSEGKTVPNREEIRKRFNKLVYAHYVERCPKPQPNFDPLADEQPTSSRKRASKIVEKVLSLEQKVVCTAALSDAERFAEIPYVMEGSSNANDSQHQSIAGAKRKHESLEVDEEHTIIAENEVLWRANFEKLIFCLKKKFCAERKKAKLKLGSHSIWEAFFEANVTDKDNKSVTSPINGILDKLRQKEGGSSMTLDQVTGVLNDLECVSSSTNPEEFAFDLNKFAETCRNDEIESLVKKKYGQEAYIILRLLIKQGCPVETDQITDMTILDKLKVHETLYKLWQDEYIDSEVYLNFGYSVGLRTQGDLLFGVRTALPPTLKLQAGSKEELDASIITLIILQKVSATGNTNYFVWRVKSTLQEQFIDRLYHAALNLRQMVNNIVELQLEVSTECPRDGSKDETKLRNRKNILILALIRHDESLMLFHDF</sequence>
<evidence type="ECO:0000256" key="7">
    <source>
        <dbReference type="RuleBase" id="RU367076"/>
    </source>
</evidence>
<comment type="subcellular location">
    <subcellularLocation>
        <location evidence="1 7">Nucleus</location>
    </subcellularLocation>
</comment>
<dbReference type="InterPro" id="IPR039748">
    <property type="entry name" value="RPC3"/>
</dbReference>
<dbReference type="GO" id="GO:0003697">
    <property type="term" value="F:single-stranded DNA binding"/>
    <property type="evidence" value="ECO:0007669"/>
    <property type="project" value="UniProtKB-UniRule"/>
</dbReference>
<dbReference type="PANTHER" id="PTHR12949:SF0">
    <property type="entry name" value="DNA-DIRECTED RNA POLYMERASE III SUBUNIT RPC3"/>
    <property type="match status" value="1"/>
</dbReference>
<gene>
    <name evidence="10" type="ORF">EJB05_17416</name>
</gene>
<dbReference type="OrthoDB" id="272392at2759"/>
<feature type="domain" description="RNA polymerase III subunit RPC82-related helix-turn-helix" evidence="9">
    <location>
        <begin position="9"/>
        <end position="67"/>
    </location>
</feature>
<dbReference type="GO" id="GO:0005666">
    <property type="term" value="C:RNA polymerase III complex"/>
    <property type="evidence" value="ECO:0007669"/>
    <property type="project" value="UniProtKB-UniRule"/>
</dbReference>
<reference evidence="10 11" key="1">
    <citation type="journal article" date="2019" name="Sci. Rep.">
        <title>A high-quality genome of Eragrostis curvula grass provides insights into Poaceae evolution and supports new strategies to enhance forage quality.</title>
        <authorList>
            <person name="Carballo J."/>
            <person name="Santos B.A.C.M."/>
            <person name="Zappacosta D."/>
            <person name="Garbus I."/>
            <person name="Selva J.P."/>
            <person name="Gallo C.A."/>
            <person name="Diaz A."/>
            <person name="Albertini E."/>
            <person name="Caccamo M."/>
            <person name="Echenique V."/>
        </authorList>
    </citation>
    <scope>NUCLEOTIDE SEQUENCE [LARGE SCALE GENOMIC DNA]</scope>
    <source>
        <strain evidence="11">cv. Victoria</strain>
        <tissue evidence="10">Leaf</tissue>
    </source>
</reference>
<evidence type="ECO:0000256" key="5">
    <source>
        <dbReference type="ARBA" id="ARBA00023163"/>
    </source>
</evidence>
<dbReference type="EMBL" id="RWGY01000009">
    <property type="protein sequence ID" value="TVU35520.1"/>
    <property type="molecule type" value="Genomic_DNA"/>
</dbReference>
<evidence type="ECO:0000256" key="4">
    <source>
        <dbReference type="ARBA" id="ARBA00022478"/>
    </source>
</evidence>
<evidence type="ECO:0000256" key="6">
    <source>
        <dbReference type="ARBA" id="ARBA00023242"/>
    </source>
</evidence>
<evidence type="ECO:0000313" key="10">
    <source>
        <dbReference type="EMBL" id="TVU35520.1"/>
    </source>
</evidence>
<dbReference type="InterPro" id="IPR013197">
    <property type="entry name" value="RNA_pol_III_RPC82-rel_HTH"/>
</dbReference>
<evidence type="ECO:0000256" key="1">
    <source>
        <dbReference type="ARBA" id="ARBA00004123"/>
    </source>
</evidence>
<dbReference type="PANTHER" id="PTHR12949">
    <property type="entry name" value="RNA POLYMERASE III DNA DIRECTED -RELATED"/>
    <property type="match status" value="1"/>
</dbReference>
<comment type="function">
    <text evidence="7">DNA-dependent RNA polymerase catalyzes the transcription of DNA into RNA using the four ribonucleoside triphosphates as substrates. Specific core component of RNA polymerase III which synthesizes small RNAs, such as 5S rRNA and tRNAs.</text>
</comment>
<evidence type="ECO:0000256" key="2">
    <source>
        <dbReference type="ARBA" id="ARBA00007206"/>
    </source>
</evidence>
<dbReference type="Proteomes" id="UP000324897">
    <property type="component" value="Unassembled WGS sequence"/>
</dbReference>
<organism evidence="10 11">
    <name type="scientific">Eragrostis curvula</name>
    <name type="common">weeping love grass</name>
    <dbReference type="NCBI Taxonomy" id="38414"/>
    <lineage>
        <taxon>Eukaryota</taxon>
        <taxon>Viridiplantae</taxon>
        <taxon>Streptophyta</taxon>
        <taxon>Embryophyta</taxon>
        <taxon>Tracheophyta</taxon>
        <taxon>Spermatophyta</taxon>
        <taxon>Magnoliopsida</taxon>
        <taxon>Liliopsida</taxon>
        <taxon>Poales</taxon>
        <taxon>Poaceae</taxon>
        <taxon>PACMAD clade</taxon>
        <taxon>Chloridoideae</taxon>
        <taxon>Eragrostideae</taxon>
        <taxon>Eragrostidinae</taxon>
        <taxon>Eragrostis</taxon>
    </lineage>
</organism>
<dbReference type="Gramene" id="TVU35520">
    <property type="protein sequence ID" value="TVU35520"/>
    <property type="gene ID" value="EJB05_17416"/>
</dbReference>
<evidence type="ECO:0000259" key="9">
    <source>
        <dbReference type="Pfam" id="PF08221"/>
    </source>
</evidence>